<keyword evidence="4" id="KW-0862">Zinc</keyword>
<protein>
    <recommendedName>
        <fullName evidence="9">tRNA-specific adenosine deaminase 1</fullName>
        <ecNumber evidence="8">3.5.4.34</ecNumber>
    </recommendedName>
    <alternativeName>
        <fullName evidence="10">tRNA-specific adenosine-37 deaminase</fullName>
    </alternativeName>
</protein>
<comment type="similarity">
    <text evidence="7">Belongs to the ADAT1 family.</text>
</comment>
<dbReference type="PANTHER" id="PTHR46516:SF1">
    <property type="entry name" value="TRNA-SPECIFIC ADENOSINE DEAMINASE 1"/>
    <property type="match status" value="1"/>
</dbReference>
<dbReference type="Ensembl" id="ENSCCRT00010083392.1">
    <property type="protein sequence ID" value="ENSCCRP00010075250.1"/>
    <property type="gene ID" value="ENSCCRG00010032825.1"/>
</dbReference>
<name>A0A8C1MEZ4_CYPCA</name>
<evidence type="ECO:0000313" key="13">
    <source>
        <dbReference type="Ensembl" id="ENSCCRP00010075250.1"/>
    </source>
</evidence>
<dbReference type="Proteomes" id="UP000694427">
    <property type="component" value="Unplaced"/>
</dbReference>
<keyword evidence="3" id="KW-0378">Hydrolase</keyword>
<sequence>MNSNVICLRTSAILKKRQNFYHKGPNRKSTQHDDMKTAKCPFNHLLTVHKQVLSLGTGTKCIGQSAMSTKGDILNDSHPEVIAWRGCQLFRAISDQSSDVFCPGSEEGKWAVKPGVSFLFSPRRRFLWAKAHLKWTVAKWKTVLWSDESKFEVLFGKLGRHVIRTKEDKDNPSCYQRSVQKPASLMVWGCMSACGMGSLHIWKGTINAERYIQVLEQHIHLIDELYVILFHRNKTLLISNRCSDVRDLPTGFSVHDPEILQSGLEFPQNHIHTEAKHKHTGLQPDPSQAISWCAVSQQPLDVTTKGNKQGVTKKALGTSQARSVISKVELFRSFLKLVAATKDSRLQVSLRGKDLKTYWDYKQAAGPYQQAWTQLRLQAFPLWPRSPTELLLFS</sequence>
<dbReference type="Gene3D" id="3.30.420.10">
    <property type="entry name" value="Ribonuclease H-like superfamily/Ribonuclease H"/>
    <property type="match status" value="1"/>
</dbReference>
<dbReference type="AlphaFoldDB" id="A0A8C1MEZ4"/>
<dbReference type="GO" id="GO:0003723">
    <property type="term" value="F:RNA binding"/>
    <property type="evidence" value="ECO:0007669"/>
    <property type="project" value="InterPro"/>
</dbReference>
<evidence type="ECO:0000256" key="1">
    <source>
        <dbReference type="ARBA" id="ARBA00022694"/>
    </source>
</evidence>
<evidence type="ECO:0000256" key="9">
    <source>
        <dbReference type="ARBA" id="ARBA00040502"/>
    </source>
</evidence>
<evidence type="ECO:0000256" key="2">
    <source>
        <dbReference type="ARBA" id="ARBA00022723"/>
    </source>
</evidence>
<keyword evidence="2" id="KW-0479">Metal-binding</keyword>
<evidence type="ECO:0000256" key="10">
    <source>
        <dbReference type="ARBA" id="ARBA00041760"/>
    </source>
</evidence>
<evidence type="ECO:0000313" key="14">
    <source>
        <dbReference type="Proteomes" id="UP000694427"/>
    </source>
</evidence>
<evidence type="ECO:0000256" key="8">
    <source>
        <dbReference type="ARBA" id="ARBA00038940"/>
    </source>
</evidence>
<dbReference type="GO" id="GO:0046872">
    <property type="term" value="F:metal ion binding"/>
    <property type="evidence" value="ECO:0007669"/>
    <property type="project" value="UniProtKB-KW"/>
</dbReference>
<evidence type="ECO:0000256" key="5">
    <source>
        <dbReference type="ARBA" id="ARBA00037026"/>
    </source>
</evidence>
<dbReference type="InterPro" id="IPR036397">
    <property type="entry name" value="RNaseH_sf"/>
</dbReference>
<comment type="catalytic activity">
    <reaction evidence="11">
        <text>adenosine(37) in tRNA(Ala) + H2O + H(+) = inosine(37) in tRNA(Ala) + NH4(+)</text>
        <dbReference type="Rhea" id="RHEA:50968"/>
        <dbReference type="Rhea" id="RHEA-COMP:12855"/>
        <dbReference type="Rhea" id="RHEA-COMP:12856"/>
        <dbReference type="ChEBI" id="CHEBI:15377"/>
        <dbReference type="ChEBI" id="CHEBI:15378"/>
        <dbReference type="ChEBI" id="CHEBI:28938"/>
        <dbReference type="ChEBI" id="CHEBI:74411"/>
        <dbReference type="ChEBI" id="CHEBI:82852"/>
        <dbReference type="EC" id="3.5.4.34"/>
    </reaction>
</comment>
<dbReference type="PANTHER" id="PTHR46516">
    <property type="entry name" value="TRNA-SPECIFIC ADENOSINE DEAMINASE 1"/>
    <property type="match status" value="1"/>
</dbReference>
<comment type="function">
    <text evidence="6">Specifically deaminates adenosine-37 to inosine in tRNA-Ala.</text>
</comment>
<keyword evidence="1" id="KW-0819">tRNA processing</keyword>
<organism evidence="13 14">
    <name type="scientific">Cyprinus carpio</name>
    <name type="common">Common carp</name>
    <dbReference type="NCBI Taxonomy" id="7962"/>
    <lineage>
        <taxon>Eukaryota</taxon>
        <taxon>Metazoa</taxon>
        <taxon>Chordata</taxon>
        <taxon>Craniata</taxon>
        <taxon>Vertebrata</taxon>
        <taxon>Euteleostomi</taxon>
        <taxon>Actinopterygii</taxon>
        <taxon>Neopterygii</taxon>
        <taxon>Teleostei</taxon>
        <taxon>Ostariophysi</taxon>
        <taxon>Cypriniformes</taxon>
        <taxon>Cyprinidae</taxon>
        <taxon>Cyprininae</taxon>
        <taxon>Cyprinus</taxon>
    </lineage>
</organism>
<dbReference type="EC" id="3.5.4.34" evidence="8"/>
<keyword evidence="14" id="KW-1185">Reference proteome</keyword>
<evidence type="ECO:0000256" key="7">
    <source>
        <dbReference type="ARBA" id="ARBA00038326"/>
    </source>
</evidence>
<feature type="domain" description="A to I editase" evidence="12">
    <location>
        <begin position="54"/>
        <end position="393"/>
    </location>
</feature>
<reference evidence="13" key="2">
    <citation type="submission" date="2025-09" db="UniProtKB">
        <authorList>
            <consortium name="Ensembl"/>
        </authorList>
    </citation>
    <scope>IDENTIFICATION</scope>
</reference>
<dbReference type="SMART" id="SM00552">
    <property type="entry name" value="ADEAMc"/>
    <property type="match status" value="1"/>
</dbReference>
<dbReference type="InterPro" id="IPR002466">
    <property type="entry name" value="A_deamin"/>
</dbReference>
<dbReference type="Pfam" id="PF02137">
    <property type="entry name" value="A_deamin"/>
    <property type="match status" value="2"/>
</dbReference>
<dbReference type="GO" id="GO:0043829">
    <property type="term" value="F:tRNA-specific adenosine-37 deaminase activity"/>
    <property type="evidence" value="ECO:0007669"/>
    <property type="project" value="UniProtKB-EC"/>
</dbReference>
<reference evidence="13" key="1">
    <citation type="submission" date="2025-08" db="UniProtKB">
        <authorList>
            <consortium name="Ensembl"/>
        </authorList>
    </citation>
    <scope>IDENTIFICATION</scope>
</reference>
<dbReference type="PROSITE" id="PS50141">
    <property type="entry name" value="A_DEAMIN_EDITASE"/>
    <property type="match status" value="1"/>
</dbReference>
<evidence type="ECO:0000256" key="6">
    <source>
        <dbReference type="ARBA" id="ARBA00037784"/>
    </source>
</evidence>
<evidence type="ECO:0000259" key="12">
    <source>
        <dbReference type="PROSITE" id="PS50141"/>
    </source>
</evidence>
<comment type="cofactor">
    <cofactor evidence="5">
        <name>1D-myo-inositol hexakisphosphate</name>
        <dbReference type="ChEBI" id="CHEBI:58130"/>
    </cofactor>
</comment>
<accession>A0A8C1MEZ4</accession>
<evidence type="ECO:0000256" key="4">
    <source>
        <dbReference type="ARBA" id="ARBA00022833"/>
    </source>
</evidence>
<proteinExistence type="inferred from homology"/>
<evidence type="ECO:0000256" key="11">
    <source>
        <dbReference type="ARBA" id="ARBA00047635"/>
    </source>
</evidence>
<evidence type="ECO:0000256" key="3">
    <source>
        <dbReference type="ARBA" id="ARBA00022801"/>
    </source>
</evidence>
<dbReference type="GO" id="GO:0008033">
    <property type="term" value="P:tRNA processing"/>
    <property type="evidence" value="ECO:0007669"/>
    <property type="project" value="UniProtKB-KW"/>
</dbReference>